<feature type="compositionally biased region" description="Acidic residues" evidence="1">
    <location>
        <begin position="19"/>
        <end position="34"/>
    </location>
</feature>
<keyword evidence="3" id="KW-1185">Reference proteome</keyword>
<feature type="compositionally biased region" description="Polar residues" evidence="1">
    <location>
        <begin position="35"/>
        <end position="68"/>
    </location>
</feature>
<evidence type="ECO:0000256" key="1">
    <source>
        <dbReference type="SAM" id="MobiDB-lite"/>
    </source>
</evidence>
<dbReference type="Proteomes" id="UP000183832">
    <property type="component" value="Unassembled WGS sequence"/>
</dbReference>
<gene>
    <name evidence="2" type="ORF">CLUMA_CG006717</name>
</gene>
<protein>
    <submittedName>
        <fullName evidence="2">CLUMA_CG006717, isoform A</fullName>
    </submittedName>
</protein>
<reference evidence="2 3" key="1">
    <citation type="submission" date="2015-04" db="EMBL/GenBank/DDBJ databases">
        <authorList>
            <person name="Syromyatnikov M.Y."/>
            <person name="Popov V.N."/>
        </authorList>
    </citation>
    <scope>NUCLEOTIDE SEQUENCE [LARGE SCALE GENOMIC DNA]</scope>
</reference>
<feature type="compositionally biased region" description="Basic and acidic residues" evidence="1">
    <location>
        <begin position="1"/>
        <end position="18"/>
    </location>
</feature>
<dbReference type="AlphaFoldDB" id="A0A1J1HYS2"/>
<evidence type="ECO:0000313" key="3">
    <source>
        <dbReference type="Proteomes" id="UP000183832"/>
    </source>
</evidence>
<organism evidence="2 3">
    <name type="scientific">Clunio marinus</name>
    <dbReference type="NCBI Taxonomy" id="568069"/>
    <lineage>
        <taxon>Eukaryota</taxon>
        <taxon>Metazoa</taxon>
        <taxon>Ecdysozoa</taxon>
        <taxon>Arthropoda</taxon>
        <taxon>Hexapoda</taxon>
        <taxon>Insecta</taxon>
        <taxon>Pterygota</taxon>
        <taxon>Neoptera</taxon>
        <taxon>Endopterygota</taxon>
        <taxon>Diptera</taxon>
        <taxon>Nematocera</taxon>
        <taxon>Chironomoidea</taxon>
        <taxon>Chironomidae</taxon>
        <taxon>Clunio</taxon>
    </lineage>
</organism>
<feature type="region of interest" description="Disordered" evidence="1">
    <location>
        <begin position="1"/>
        <end position="68"/>
    </location>
</feature>
<evidence type="ECO:0000313" key="2">
    <source>
        <dbReference type="EMBL" id="CRK93173.1"/>
    </source>
</evidence>
<sequence length="208" mass="23704">MTTKLEERLDKYDGKMSENTDEIMDEDVSVDIEITDNQSEPEVKNSSQNDTENVVNCDNNKVSDNVSSDTAGLIERTTSPIPLIKKLNRDGSKHVTRNWLISDCPKRKVENKIPEITSKSESMLKSLTPSENQENSVNNLIRVEDLVNKKHSTVRTKPVNELLKQFREIKNQSPFHNTNENFKVEMEDERIKPVGGKLLMKASEVFPS</sequence>
<name>A0A1J1HYS2_9DIPT</name>
<proteinExistence type="predicted"/>
<dbReference type="EMBL" id="CVRI01000037">
    <property type="protein sequence ID" value="CRK93173.1"/>
    <property type="molecule type" value="Genomic_DNA"/>
</dbReference>
<accession>A0A1J1HYS2</accession>